<feature type="signal peptide" evidence="1">
    <location>
        <begin position="1"/>
        <end position="22"/>
    </location>
</feature>
<evidence type="ECO:0000313" key="3">
    <source>
        <dbReference type="EMBL" id="CAF1257559.1"/>
    </source>
</evidence>
<proteinExistence type="predicted"/>
<comment type="caution">
    <text evidence="2">The sequence shown here is derived from an EMBL/GenBank/DDBJ whole genome shotgun (WGS) entry which is preliminary data.</text>
</comment>
<dbReference type="Proteomes" id="UP000663828">
    <property type="component" value="Unassembled WGS sequence"/>
</dbReference>
<dbReference type="OrthoDB" id="9976078at2759"/>
<dbReference type="AlphaFoldDB" id="A0A814FNX1"/>
<keyword evidence="4" id="KW-1185">Reference proteome</keyword>
<evidence type="ECO:0000313" key="5">
    <source>
        <dbReference type="Proteomes" id="UP000663852"/>
    </source>
</evidence>
<dbReference type="EMBL" id="CAJNOJ010000057">
    <property type="protein sequence ID" value="CAF0986177.1"/>
    <property type="molecule type" value="Genomic_DNA"/>
</dbReference>
<evidence type="ECO:0000313" key="4">
    <source>
        <dbReference type="Proteomes" id="UP000663828"/>
    </source>
</evidence>
<organism evidence="2 5">
    <name type="scientific">Adineta ricciae</name>
    <name type="common">Rotifer</name>
    <dbReference type="NCBI Taxonomy" id="249248"/>
    <lineage>
        <taxon>Eukaryota</taxon>
        <taxon>Metazoa</taxon>
        <taxon>Spiralia</taxon>
        <taxon>Gnathifera</taxon>
        <taxon>Rotifera</taxon>
        <taxon>Eurotatoria</taxon>
        <taxon>Bdelloidea</taxon>
        <taxon>Adinetida</taxon>
        <taxon>Adinetidae</taxon>
        <taxon>Adineta</taxon>
    </lineage>
</organism>
<dbReference type="Proteomes" id="UP000663852">
    <property type="component" value="Unassembled WGS sequence"/>
</dbReference>
<feature type="chain" id="PRO_5036224396" evidence="1">
    <location>
        <begin position="23"/>
        <end position="182"/>
    </location>
</feature>
<protein>
    <submittedName>
        <fullName evidence="2">Uncharacterized protein</fullName>
    </submittedName>
</protein>
<dbReference type="EMBL" id="CAJNOR010002170">
    <property type="protein sequence ID" value="CAF1257559.1"/>
    <property type="molecule type" value="Genomic_DNA"/>
</dbReference>
<evidence type="ECO:0000256" key="1">
    <source>
        <dbReference type="SAM" id="SignalP"/>
    </source>
</evidence>
<reference evidence="2" key="1">
    <citation type="submission" date="2021-02" db="EMBL/GenBank/DDBJ databases">
        <authorList>
            <person name="Nowell W R."/>
        </authorList>
    </citation>
    <scope>NUCLEOTIDE SEQUENCE</scope>
</reference>
<sequence>MFKCVATLLIVAGVCLIAGTNGFFLSKTDKCQVAVFKGGKEFGGEKIMANKSFVPYLKSVGQVAKACKVKVHVIDSYKQLKTPKDFVLSSEMPMALGTGIHFDLQDQKGGTVCNKLCMVSRSWKTLPDATCFINGLKTKGIKFTEPNLIDDGSVGKLTSTQLDQLKVHTQELCAPKKKTSKG</sequence>
<keyword evidence="1" id="KW-0732">Signal</keyword>
<accession>A0A814FNX1</accession>
<gene>
    <name evidence="2" type="ORF">EDS130_LOCUS14141</name>
    <name evidence="3" type="ORF">XAT740_LOCUS26599</name>
</gene>
<name>A0A814FNX1_ADIRI</name>
<evidence type="ECO:0000313" key="2">
    <source>
        <dbReference type="EMBL" id="CAF0986177.1"/>
    </source>
</evidence>